<accession>A0ABU3L8P4</accession>
<comment type="caution">
    <text evidence="1">The sequence shown here is derived from an EMBL/GenBank/DDBJ whole genome shotgun (WGS) entry which is preliminary data.</text>
</comment>
<sequence length="164" mass="18650">MSVFLVSAVSVCSAQNPSGKNDFWSHMRYGGNIGLGFNQGGFNASVSPSAIYRFDRRFAAGTAVTFNYAKYGDARRIAYGASLLSLYNPLPYLQLSAEFEQLRINYKFENLLANRENNYWSPALFFGLGYTQQYFTIGIRYDVLYDSGESIYANAWMPFVRIYF</sequence>
<proteinExistence type="predicted"/>
<dbReference type="RefSeq" id="WP_314015367.1">
    <property type="nucleotide sequence ID" value="NZ_JAVTTP010000001.1"/>
</dbReference>
<gene>
    <name evidence="1" type="ORF">RQM65_12235</name>
</gene>
<organism evidence="1 2">
    <name type="scientific">Pricia mediterranea</name>
    <dbReference type="NCBI Taxonomy" id="3076079"/>
    <lineage>
        <taxon>Bacteria</taxon>
        <taxon>Pseudomonadati</taxon>
        <taxon>Bacteroidota</taxon>
        <taxon>Flavobacteriia</taxon>
        <taxon>Flavobacteriales</taxon>
        <taxon>Flavobacteriaceae</taxon>
        <taxon>Pricia</taxon>
    </lineage>
</organism>
<name>A0ABU3L8P4_9FLAO</name>
<evidence type="ECO:0000313" key="2">
    <source>
        <dbReference type="Proteomes" id="UP001250656"/>
    </source>
</evidence>
<dbReference type="Proteomes" id="UP001250656">
    <property type="component" value="Unassembled WGS sequence"/>
</dbReference>
<reference evidence="1 2" key="1">
    <citation type="submission" date="2023-09" db="EMBL/GenBank/DDBJ databases">
        <title>Novel taxa isolated from Blanes Bay.</title>
        <authorList>
            <person name="Rey-Velasco X."/>
            <person name="Lucena T."/>
        </authorList>
    </citation>
    <scope>NUCLEOTIDE SEQUENCE [LARGE SCALE GENOMIC DNA]</scope>
    <source>
        <strain evidence="1 2">S334</strain>
    </source>
</reference>
<protein>
    <submittedName>
        <fullName evidence="1">Alpha-ketoglutarate decarboxylase</fullName>
    </submittedName>
</protein>
<keyword evidence="2" id="KW-1185">Reference proteome</keyword>
<evidence type="ECO:0000313" key="1">
    <source>
        <dbReference type="EMBL" id="MDT7829437.1"/>
    </source>
</evidence>
<dbReference type="EMBL" id="JAVTTP010000001">
    <property type="protein sequence ID" value="MDT7829437.1"/>
    <property type="molecule type" value="Genomic_DNA"/>
</dbReference>